<dbReference type="PANTHER" id="PTHR35340:SF5">
    <property type="entry name" value="ASST-DOMAIN-CONTAINING PROTEIN"/>
    <property type="match status" value="1"/>
</dbReference>
<evidence type="ECO:0000259" key="2">
    <source>
        <dbReference type="Pfam" id="PF17425"/>
    </source>
</evidence>
<proteinExistence type="predicted"/>
<dbReference type="Pfam" id="PF17425">
    <property type="entry name" value="Arylsulfotran_N"/>
    <property type="match status" value="1"/>
</dbReference>
<dbReference type="InterPro" id="IPR035391">
    <property type="entry name" value="Arylsulfotran_N"/>
</dbReference>
<dbReference type="AlphaFoldDB" id="A0A938WXU7"/>
<evidence type="ECO:0000256" key="1">
    <source>
        <dbReference type="SAM" id="MobiDB-lite"/>
    </source>
</evidence>
<reference evidence="3" key="1">
    <citation type="submission" date="2020-08" db="EMBL/GenBank/DDBJ databases">
        <authorList>
            <person name="Cejkova D."/>
            <person name="Kubasova T."/>
            <person name="Jahodarova E."/>
            <person name="Rychlik I."/>
        </authorList>
    </citation>
    <scope>NUCLEOTIDE SEQUENCE</scope>
    <source>
        <strain evidence="3">An420c</strain>
    </source>
</reference>
<dbReference type="Pfam" id="PF05935">
    <property type="entry name" value="Arylsulfotrans"/>
    <property type="match status" value="1"/>
</dbReference>
<organism evidence="3 4">
    <name type="scientific">Mordavella massiliensis</name>
    <dbReference type="NCBI Taxonomy" id="1871024"/>
    <lineage>
        <taxon>Bacteria</taxon>
        <taxon>Bacillati</taxon>
        <taxon>Bacillota</taxon>
        <taxon>Clostridia</taxon>
        <taxon>Eubacteriales</taxon>
        <taxon>Clostridiaceae</taxon>
        <taxon>Mordavella</taxon>
    </lineage>
</organism>
<dbReference type="Proteomes" id="UP000713880">
    <property type="component" value="Unassembled WGS sequence"/>
</dbReference>
<evidence type="ECO:0000313" key="3">
    <source>
        <dbReference type="EMBL" id="MBM6825631.1"/>
    </source>
</evidence>
<dbReference type="InterPro" id="IPR038477">
    <property type="entry name" value="ASST_N_sf"/>
</dbReference>
<protein>
    <submittedName>
        <fullName evidence="3">Aryl-sulfate sulfotransferase</fullName>
    </submittedName>
</protein>
<sequence length="561" mass="63632">MKDVKRKIITIVCAVLAIAIGGIAAAEEIKESRQAKEEKQQEETAKEETAANPDAEVKSGLTKEQEEIQEKIKATYQVDNQQAIADRLEEEKASGEYTASDMLIEYNPFGTNTQSLYVYFETEEPAAISYNVHVSDSDIGDFRRDVWQEEEYTTEHEFQMIGLIPDTDNTITFYITEEDGSTDTKEIVYEMGSLLGEEETVLKTKMDGEEEELSNGLYVILGNDSDALDFMYYYDNQGVLRGEVPVIGYRSHRLLFRDQSMYYSISETQMARMNPLGQITAVYDLGTYKLHHDYVFDDNGNMLILATDTTQDSVEDIILRLDVNSGAVSEVLDLGDLFGRFKEERVKNDSGELDWIHINTIQWIGDGSVLLSSRETSSIIKIDHIYDGPAVAYIIAEKAVWADTEYENQVLSKEGDFTIQGGQHSITYVDDPSLADGQYYLYMFNNNIGYSATRPDFDWSALGLTETSATEGDTSYYYEYLVDENTGTFQLTDSFELPYSGYFSSVQNLDGNTIADSGTAGTFGEYDEDHHLIAQFEMQVEKYIYRVYKYDFDGFYFRAGK</sequence>
<feature type="domain" description="Arylsulfotransferase N-terminal" evidence="2">
    <location>
        <begin position="104"/>
        <end position="191"/>
    </location>
</feature>
<keyword evidence="4" id="KW-1185">Reference proteome</keyword>
<dbReference type="SUPFAM" id="SSF63829">
    <property type="entry name" value="Calcium-dependent phosphotriesterase"/>
    <property type="match status" value="1"/>
</dbReference>
<dbReference type="PANTHER" id="PTHR35340">
    <property type="entry name" value="PQQ ENZYME REPEAT PROTEIN-RELATED"/>
    <property type="match status" value="1"/>
</dbReference>
<reference evidence="3" key="2">
    <citation type="journal article" date="2021" name="Sci. Rep.">
        <title>The distribution of antibiotic resistance genes in chicken gut microbiota commensals.</title>
        <authorList>
            <person name="Juricova H."/>
            <person name="Matiasovicova J."/>
            <person name="Kubasova T."/>
            <person name="Cejkova D."/>
            <person name="Rychlik I."/>
        </authorList>
    </citation>
    <scope>NUCLEOTIDE SEQUENCE</scope>
    <source>
        <strain evidence="3">An420c</strain>
    </source>
</reference>
<dbReference type="EMBL" id="JACJLV010000002">
    <property type="protein sequence ID" value="MBM6825631.1"/>
    <property type="molecule type" value="Genomic_DNA"/>
</dbReference>
<dbReference type="GO" id="GO:0004062">
    <property type="term" value="F:aryl sulfotransferase activity"/>
    <property type="evidence" value="ECO:0007669"/>
    <property type="project" value="InterPro"/>
</dbReference>
<dbReference type="InterPro" id="IPR053143">
    <property type="entry name" value="Arylsulfate_ST"/>
</dbReference>
<accession>A0A938WXU7</accession>
<comment type="caution">
    <text evidence="3">The sequence shown here is derived from an EMBL/GenBank/DDBJ whole genome shotgun (WGS) entry which is preliminary data.</text>
</comment>
<dbReference type="InterPro" id="IPR010262">
    <property type="entry name" value="Arylsulfotransferase_bact"/>
</dbReference>
<name>A0A938WXU7_9CLOT</name>
<gene>
    <name evidence="3" type="ORF">H6A13_00730</name>
</gene>
<evidence type="ECO:0000313" key="4">
    <source>
        <dbReference type="Proteomes" id="UP000713880"/>
    </source>
</evidence>
<feature type="region of interest" description="Disordered" evidence="1">
    <location>
        <begin position="32"/>
        <end position="64"/>
    </location>
</feature>
<dbReference type="Gene3D" id="2.60.40.3100">
    <property type="entry name" value="Arylsulphate sulphotransferase monomer, N-terminal domain"/>
    <property type="match status" value="1"/>
</dbReference>